<dbReference type="Proteomes" id="UP000296049">
    <property type="component" value="Unassembled WGS sequence"/>
</dbReference>
<evidence type="ECO:0000313" key="2">
    <source>
        <dbReference type="Proteomes" id="UP000296049"/>
    </source>
</evidence>
<proteinExistence type="predicted"/>
<keyword evidence="2" id="KW-1185">Reference proteome</keyword>
<reference evidence="2" key="1">
    <citation type="journal article" date="2013" name="Nat. Genet.">
        <title>The duck genome and transcriptome provide insight into an avian influenza virus reservoir species.</title>
        <authorList>
            <person name="Huang Y."/>
            <person name="Li Y."/>
            <person name="Burt D.W."/>
            <person name="Chen H."/>
            <person name="Zhang Y."/>
            <person name="Qian W."/>
            <person name="Kim H."/>
            <person name="Gan S."/>
            <person name="Zhao Y."/>
            <person name="Li J."/>
            <person name="Yi K."/>
            <person name="Feng H."/>
            <person name="Zhu P."/>
            <person name="Li B."/>
            <person name="Liu Q."/>
            <person name="Fairley S."/>
            <person name="Magor K.E."/>
            <person name="Du Z."/>
            <person name="Hu X."/>
            <person name="Goodman L."/>
            <person name="Tafer H."/>
            <person name="Vignal A."/>
            <person name="Lee T."/>
            <person name="Kim K.W."/>
            <person name="Sheng Z."/>
            <person name="An Y."/>
            <person name="Searle S."/>
            <person name="Herrero J."/>
            <person name="Groenen M.A."/>
            <person name="Crooijmans R.P."/>
            <person name="Faraut T."/>
            <person name="Cai Q."/>
            <person name="Webster R.G."/>
            <person name="Aldridge J.R."/>
            <person name="Warren W.C."/>
            <person name="Bartschat S."/>
            <person name="Kehr S."/>
            <person name="Marz M."/>
            <person name="Stadler P.F."/>
            <person name="Smith J."/>
            <person name="Kraus R.H."/>
            <person name="Zhao Y."/>
            <person name="Ren L."/>
            <person name="Fei J."/>
            <person name="Morisson M."/>
            <person name="Kaiser P."/>
            <person name="Griffin D.K."/>
            <person name="Rao M."/>
            <person name="Pitel F."/>
            <person name="Wang J."/>
            <person name="Li N."/>
        </authorList>
    </citation>
    <scope>NUCLEOTIDE SEQUENCE [LARGE SCALE GENOMIC DNA]</scope>
</reference>
<evidence type="ECO:0000313" key="1">
    <source>
        <dbReference type="EMBL" id="EOB05006.1"/>
    </source>
</evidence>
<organism evidence="1 2">
    <name type="scientific">Anas platyrhynchos</name>
    <name type="common">Mallard</name>
    <name type="synonym">Anas boschas</name>
    <dbReference type="NCBI Taxonomy" id="8839"/>
    <lineage>
        <taxon>Eukaryota</taxon>
        <taxon>Metazoa</taxon>
        <taxon>Chordata</taxon>
        <taxon>Craniata</taxon>
        <taxon>Vertebrata</taxon>
        <taxon>Euteleostomi</taxon>
        <taxon>Archelosauria</taxon>
        <taxon>Archosauria</taxon>
        <taxon>Dinosauria</taxon>
        <taxon>Saurischia</taxon>
        <taxon>Theropoda</taxon>
        <taxon>Coelurosauria</taxon>
        <taxon>Aves</taxon>
        <taxon>Neognathae</taxon>
        <taxon>Galloanserae</taxon>
        <taxon>Anseriformes</taxon>
        <taxon>Anatidae</taxon>
        <taxon>Anatinae</taxon>
        <taxon>Anas</taxon>
    </lineage>
</organism>
<sequence>MASECCSDTPIRYVSIRTGTRCSAETLRSPTAARVCPDNTPKQLQTGAVQTFGVDRNTKNGKITIYYCRGQLWTTSPAALPLLNTKPPVTLACRKRGENALVMNLVYPKTLLRQPPDAAGVFMLWHKAAPPQPRAGRGTSLTPRKQTDLNARSFYFPRGPFKDPGCGALPGGATDTHGKSGVWDWQRKILCQDPIELFRGNGSNLQAKFQASVMKNARAEGLIMYLKALAAYPGLQGLLLELDPTRTHVQALLVSVLIYPSPLIGTLHLIHAPNSKNNYAIGKLKEKADNSPVLACRSSAAVNCYSCLAEQWQSTPADCLSFEVLKSRSDAFLKDVRAINT</sequence>
<gene>
    <name evidence="1" type="ORF">Anapl_07871</name>
</gene>
<protein>
    <submittedName>
        <fullName evidence="1">Uncharacterized protein</fullName>
    </submittedName>
</protein>
<name>R0K4K3_ANAPL</name>
<accession>R0K4K3</accession>
<dbReference type="EMBL" id="KB742730">
    <property type="protein sequence ID" value="EOB05006.1"/>
    <property type="molecule type" value="Genomic_DNA"/>
</dbReference>
<dbReference type="AlphaFoldDB" id="R0K4K3"/>